<dbReference type="InterPro" id="IPR007527">
    <property type="entry name" value="Znf_SWIM"/>
</dbReference>
<evidence type="ECO:0000259" key="2">
    <source>
        <dbReference type="PROSITE" id="PS50966"/>
    </source>
</evidence>
<keyword evidence="1" id="KW-0863">Zinc-finger</keyword>
<accession>A0AAD7BTN6</accession>
<evidence type="ECO:0000313" key="4">
    <source>
        <dbReference type="Proteomes" id="UP001221142"/>
    </source>
</evidence>
<dbReference type="EMBL" id="JARKIF010000009">
    <property type="protein sequence ID" value="KAJ7630558.1"/>
    <property type="molecule type" value="Genomic_DNA"/>
</dbReference>
<protein>
    <recommendedName>
        <fullName evidence="2">SWIM-type domain-containing protein</fullName>
    </recommendedName>
</protein>
<evidence type="ECO:0000256" key="1">
    <source>
        <dbReference type="PROSITE-ProRule" id="PRU00325"/>
    </source>
</evidence>
<sequence length="173" mass="19628">MLRAWLPTTPAHLVPQDQCINGKIPRRQMDHQRDYNVPSLSLKRAHLDYIVSRSHNKYGAVHSYFCSCPPWEYSTAHPGARTCKHLSKFLGEDFDIMRMHRATFAIYTAARADVFSEVARHTNNPSYTPDPAVAVRFQVAVAEYELWREKAAPVIAAHEAEMQAAILAVAHDD</sequence>
<feature type="domain" description="SWIM-type" evidence="2">
    <location>
        <begin position="49"/>
        <end position="94"/>
    </location>
</feature>
<evidence type="ECO:0000313" key="3">
    <source>
        <dbReference type="EMBL" id="KAJ7630558.1"/>
    </source>
</evidence>
<dbReference type="Proteomes" id="UP001221142">
    <property type="component" value="Unassembled WGS sequence"/>
</dbReference>
<keyword evidence="4" id="KW-1185">Reference proteome</keyword>
<proteinExistence type="predicted"/>
<keyword evidence="1" id="KW-0479">Metal-binding</keyword>
<dbReference type="PROSITE" id="PS50966">
    <property type="entry name" value="ZF_SWIM"/>
    <property type="match status" value="1"/>
</dbReference>
<organism evidence="3 4">
    <name type="scientific">Roridomyces roridus</name>
    <dbReference type="NCBI Taxonomy" id="1738132"/>
    <lineage>
        <taxon>Eukaryota</taxon>
        <taxon>Fungi</taxon>
        <taxon>Dikarya</taxon>
        <taxon>Basidiomycota</taxon>
        <taxon>Agaricomycotina</taxon>
        <taxon>Agaricomycetes</taxon>
        <taxon>Agaricomycetidae</taxon>
        <taxon>Agaricales</taxon>
        <taxon>Marasmiineae</taxon>
        <taxon>Mycenaceae</taxon>
        <taxon>Roridomyces</taxon>
    </lineage>
</organism>
<dbReference type="AlphaFoldDB" id="A0AAD7BTN6"/>
<name>A0AAD7BTN6_9AGAR</name>
<keyword evidence="1" id="KW-0862">Zinc</keyword>
<gene>
    <name evidence="3" type="ORF">FB45DRAFT_915879</name>
</gene>
<comment type="caution">
    <text evidence="3">The sequence shown here is derived from an EMBL/GenBank/DDBJ whole genome shotgun (WGS) entry which is preliminary data.</text>
</comment>
<reference evidence="3" key="1">
    <citation type="submission" date="2023-03" db="EMBL/GenBank/DDBJ databases">
        <title>Massive genome expansion in bonnet fungi (Mycena s.s.) driven by repeated elements and novel gene families across ecological guilds.</title>
        <authorList>
            <consortium name="Lawrence Berkeley National Laboratory"/>
            <person name="Harder C.B."/>
            <person name="Miyauchi S."/>
            <person name="Viragh M."/>
            <person name="Kuo A."/>
            <person name="Thoen E."/>
            <person name="Andreopoulos B."/>
            <person name="Lu D."/>
            <person name="Skrede I."/>
            <person name="Drula E."/>
            <person name="Henrissat B."/>
            <person name="Morin E."/>
            <person name="Kohler A."/>
            <person name="Barry K."/>
            <person name="LaButti K."/>
            <person name="Morin E."/>
            <person name="Salamov A."/>
            <person name="Lipzen A."/>
            <person name="Mereny Z."/>
            <person name="Hegedus B."/>
            <person name="Baldrian P."/>
            <person name="Stursova M."/>
            <person name="Weitz H."/>
            <person name="Taylor A."/>
            <person name="Grigoriev I.V."/>
            <person name="Nagy L.G."/>
            <person name="Martin F."/>
            <person name="Kauserud H."/>
        </authorList>
    </citation>
    <scope>NUCLEOTIDE SEQUENCE</scope>
    <source>
        <strain evidence="3">9284</strain>
    </source>
</reference>
<dbReference type="GO" id="GO:0008270">
    <property type="term" value="F:zinc ion binding"/>
    <property type="evidence" value="ECO:0007669"/>
    <property type="project" value="UniProtKB-KW"/>
</dbReference>